<evidence type="ECO:0000256" key="9">
    <source>
        <dbReference type="ARBA" id="ARBA00023004"/>
    </source>
</evidence>
<evidence type="ECO:0000256" key="7">
    <source>
        <dbReference type="ARBA" id="ARBA00022989"/>
    </source>
</evidence>
<evidence type="ECO:0000256" key="10">
    <source>
        <dbReference type="ARBA" id="ARBA00023033"/>
    </source>
</evidence>
<evidence type="ECO:0000256" key="2">
    <source>
        <dbReference type="ARBA" id="ARBA00004167"/>
    </source>
</evidence>
<evidence type="ECO:0000256" key="11">
    <source>
        <dbReference type="ARBA" id="ARBA00023136"/>
    </source>
</evidence>
<evidence type="ECO:0000256" key="1">
    <source>
        <dbReference type="ARBA" id="ARBA00001971"/>
    </source>
</evidence>
<dbReference type="Proteomes" id="UP001567538">
    <property type="component" value="Unassembled WGS sequence"/>
</dbReference>
<dbReference type="GO" id="GO:0016020">
    <property type="term" value="C:membrane"/>
    <property type="evidence" value="ECO:0007669"/>
    <property type="project" value="UniProtKB-SubCell"/>
</dbReference>
<evidence type="ECO:0000256" key="6">
    <source>
        <dbReference type="ARBA" id="ARBA00022723"/>
    </source>
</evidence>
<organism evidence="12 13">
    <name type="scientific">Salvia divinorum</name>
    <name type="common">Maria pastora</name>
    <name type="synonym">Diviner's sage</name>
    <dbReference type="NCBI Taxonomy" id="28513"/>
    <lineage>
        <taxon>Eukaryota</taxon>
        <taxon>Viridiplantae</taxon>
        <taxon>Streptophyta</taxon>
        <taxon>Embryophyta</taxon>
        <taxon>Tracheophyta</taxon>
        <taxon>Spermatophyta</taxon>
        <taxon>Magnoliopsida</taxon>
        <taxon>eudicotyledons</taxon>
        <taxon>Gunneridae</taxon>
        <taxon>Pentapetalae</taxon>
        <taxon>asterids</taxon>
        <taxon>lamiids</taxon>
        <taxon>Lamiales</taxon>
        <taxon>Lamiaceae</taxon>
        <taxon>Nepetoideae</taxon>
        <taxon>Mentheae</taxon>
        <taxon>Salviinae</taxon>
        <taxon>Salvia</taxon>
        <taxon>Salvia subgen. Calosphace</taxon>
    </lineage>
</organism>
<evidence type="ECO:0000256" key="3">
    <source>
        <dbReference type="ARBA" id="ARBA00010617"/>
    </source>
</evidence>
<dbReference type="InterPro" id="IPR036396">
    <property type="entry name" value="Cyt_P450_sf"/>
</dbReference>
<dbReference type="SUPFAM" id="SSF48264">
    <property type="entry name" value="Cytochrome P450"/>
    <property type="match status" value="1"/>
</dbReference>
<protein>
    <submittedName>
        <fullName evidence="12">Cytochrome P450 71A9-like</fullName>
    </submittedName>
</protein>
<evidence type="ECO:0000256" key="4">
    <source>
        <dbReference type="ARBA" id="ARBA00022617"/>
    </source>
</evidence>
<dbReference type="Pfam" id="PF00067">
    <property type="entry name" value="p450"/>
    <property type="match status" value="1"/>
</dbReference>
<name>A0ABD1IIM3_SALDI</name>
<keyword evidence="5" id="KW-0812">Transmembrane</keyword>
<keyword evidence="8" id="KW-0560">Oxidoreductase</keyword>
<evidence type="ECO:0000313" key="12">
    <source>
        <dbReference type="EMBL" id="KAL1568157.1"/>
    </source>
</evidence>
<dbReference type="InterPro" id="IPR001128">
    <property type="entry name" value="Cyt_P450"/>
</dbReference>
<sequence length="195" mass="22099">MISVVILILFLPPSILFLLHTRKTLRKSRSPPRPPVHRKPPLSRHLQAPHLSMATLPLPQVQSFRPAREEEVLRMTRSLGCGGVVDLSAVVLGEFFVSDYLPWLGWMDRVSGLIGRLDRIFKDMDGFFEELIHERVNQNRPKSMNSNILDILIKMKKENSSSVALTWDNVKAILMDIFVDGTDTSAATIIWAMSP</sequence>
<keyword evidence="6" id="KW-0479">Metal-binding</keyword>
<dbReference type="PANTHER" id="PTHR47955">
    <property type="entry name" value="CYTOCHROME P450 FAMILY 71 PROTEIN"/>
    <property type="match status" value="1"/>
</dbReference>
<keyword evidence="9" id="KW-0408">Iron</keyword>
<keyword evidence="10" id="KW-0503">Monooxygenase</keyword>
<dbReference type="AlphaFoldDB" id="A0ABD1IIM3"/>
<comment type="caution">
    <text evidence="12">The sequence shown here is derived from an EMBL/GenBank/DDBJ whole genome shotgun (WGS) entry which is preliminary data.</text>
</comment>
<dbReference type="PANTHER" id="PTHR47955:SF22">
    <property type="entry name" value="CYTOCHROME P450 83B1-LIKE"/>
    <property type="match status" value="1"/>
</dbReference>
<accession>A0ABD1IIM3</accession>
<dbReference type="GO" id="GO:0046872">
    <property type="term" value="F:metal ion binding"/>
    <property type="evidence" value="ECO:0007669"/>
    <property type="project" value="UniProtKB-KW"/>
</dbReference>
<proteinExistence type="inferred from homology"/>
<keyword evidence="4" id="KW-0349">Heme</keyword>
<keyword evidence="13" id="KW-1185">Reference proteome</keyword>
<dbReference type="EMBL" id="JBEAFC010000002">
    <property type="protein sequence ID" value="KAL1568157.1"/>
    <property type="molecule type" value="Genomic_DNA"/>
</dbReference>
<evidence type="ECO:0000256" key="8">
    <source>
        <dbReference type="ARBA" id="ARBA00023002"/>
    </source>
</evidence>
<reference evidence="12 13" key="1">
    <citation type="submission" date="2024-06" db="EMBL/GenBank/DDBJ databases">
        <title>A chromosome level genome sequence of Diviner's sage (Salvia divinorum).</title>
        <authorList>
            <person name="Ford S.A."/>
            <person name="Ro D.-K."/>
            <person name="Ness R.W."/>
            <person name="Phillips M.A."/>
        </authorList>
    </citation>
    <scope>NUCLEOTIDE SEQUENCE [LARGE SCALE GENOMIC DNA]</scope>
    <source>
        <strain evidence="12">SAF-2024a</strain>
        <tissue evidence="12">Leaf</tissue>
    </source>
</reference>
<evidence type="ECO:0000256" key="5">
    <source>
        <dbReference type="ARBA" id="ARBA00022692"/>
    </source>
</evidence>
<comment type="cofactor">
    <cofactor evidence="1">
        <name>heme</name>
        <dbReference type="ChEBI" id="CHEBI:30413"/>
    </cofactor>
</comment>
<gene>
    <name evidence="12" type="ORF">AAHA92_03558</name>
</gene>
<keyword evidence="7" id="KW-1133">Transmembrane helix</keyword>
<comment type="similarity">
    <text evidence="3">Belongs to the cytochrome P450 family.</text>
</comment>
<keyword evidence="11" id="KW-0472">Membrane</keyword>
<dbReference type="Gene3D" id="1.10.630.10">
    <property type="entry name" value="Cytochrome P450"/>
    <property type="match status" value="1"/>
</dbReference>
<dbReference type="GO" id="GO:0004497">
    <property type="term" value="F:monooxygenase activity"/>
    <property type="evidence" value="ECO:0007669"/>
    <property type="project" value="UniProtKB-KW"/>
</dbReference>
<comment type="subcellular location">
    <subcellularLocation>
        <location evidence="2">Membrane</location>
        <topology evidence="2">Single-pass membrane protein</topology>
    </subcellularLocation>
</comment>
<evidence type="ECO:0000313" key="13">
    <source>
        <dbReference type="Proteomes" id="UP001567538"/>
    </source>
</evidence>